<dbReference type="InterPro" id="IPR015422">
    <property type="entry name" value="PyrdxlP-dep_Trfase_small"/>
</dbReference>
<evidence type="ECO:0000256" key="2">
    <source>
        <dbReference type="ARBA" id="ARBA00022576"/>
    </source>
</evidence>
<dbReference type="CDD" id="cd00609">
    <property type="entry name" value="AAT_like"/>
    <property type="match status" value="1"/>
</dbReference>
<proteinExistence type="inferred from homology"/>
<dbReference type="EMBL" id="CM035416">
    <property type="protein sequence ID" value="KAH7424877.1"/>
    <property type="molecule type" value="Genomic_DNA"/>
</dbReference>
<keyword evidence="3" id="KW-0808">Transferase</keyword>
<protein>
    <recommendedName>
        <fullName evidence="6">Aminotransferase class I/classII large domain-containing protein</fullName>
    </recommendedName>
</protein>
<keyword evidence="4" id="KW-0663">Pyridoxal phosphate</keyword>
<keyword evidence="8" id="KW-1185">Reference proteome</keyword>
<dbReference type="GO" id="GO:0030170">
    <property type="term" value="F:pyridoxal phosphate binding"/>
    <property type="evidence" value="ECO:0007669"/>
    <property type="project" value="InterPro"/>
</dbReference>
<dbReference type="AlphaFoldDB" id="A0A8T2TR28"/>
<sequence length="406" mass="44107">MTKGSSVGVKRNANLSNCESELFFWKLRLKVQSHLAIYPNSKVISLAVGDATEPIPQSITCAVEKYVHSLSTREGFSGYGIHQGLESLRTRIVEQLYNGLGVKTSEIFVSDGAKGCLSRLLMMFGSGLTLALQDATYPVINQLCSLFGQNIVYLAKKSEDDFFPDLSNAPHTDLIYFCSPNNPTGIAATKKNLEELVSFAKKNGSIILYDAVYSAFVEDIDCAKSIYEIPGAREVAIEVNSFSKLAGFTGVRLGWSIIPESVVFANGKSVLQDFHKVTLLTAPAGASSIAQAGGLAALSSESFKDVLKIIEHYKENARILLKAFASYGLEAFGGRNSPYIWLKIAGKSSEDVCDEWLERAHVLASPGVFFGPAGEGFLRISAFGHREDIIEAVERLDAIMLPCKSC</sequence>
<comment type="caution">
    <text evidence="7">The sequence shown here is derived from an EMBL/GenBank/DDBJ whole genome shotgun (WGS) entry which is preliminary data.</text>
</comment>
<dbReference type="Proteomes" id="UP000825935">
    <property type="component" value="Chromosome 11"/>
</dbReference>
<dbReference type="OrthoDB" id="7042322at2759"/>
<organism evidence="7 8">
    <name type="scientific">Ceratopteris richardii</name>
    <name type="common">Triangle waterfern</name>
    <dbReference type="NCBI Taxonomy" id="49495"/>
    <lineage>
        <taxon>Eukaryota</taxon>
        <taxon>Viridiplantae</taxon>
        <taxon>Streptophyta</taxon>
        <taxon>Embryophyta</taxon>
        <taxon>Tracheophyta</taxon>
        <taxon>Polypodiopsida</taxon>
        <taxon>Polypodiidae</taxon>
        <taxon>Polypodiales</taxon>
        <taxon>Pteridineae</taxon>
        <taxon>Pteridaceae</taxon>
        <taxon>Parkerioideae</taxon>
        <taxon>Ceratopteris</taxon>
    </lineage>
</organism>
<comment type="similarity">
    <text evidence="5">Belongs to the class-I pyridoxal-phosphate-dependent aminotransferase family. LL-diaminopimelate aminotransferase subfamily.</text>
</comment>
<comment type="cofactor">
    <cofactor evidence="1">
        <name>pyridoxal 5'-phosphate</name>
        <dbReference type="ChEBI" id="CHEBI:597326"/>
    </cofactor>
</comment>
<evidence type="ECO:0000256" key="5">
    <source>
        <dbReference type="ARBA" id="ARBA00061511"/>
    </source>
</evidence>
<gene>
    <name evidence="7" type="ORF">KP509_11G029400</name>
</gene>
<evidence type="ECO:0000256" key="4">
    <source>
        <dbReference type="ARBA" id="ARBA00022898"/>
    </source>
</evidence>
<dbReference type="PANTHER" id="PTHR43144">
    <property type="entry name" value="AMINOTRANSFERASE"/>
    <property type="match status" value="1"/>
</dbReference>
<evidence type="ECO:0000259" key="6">
    <source>
        <dbReference type="Pfam" id="PF00155"/>
    </source>
</evidence>
<dbReference type="EMBL" id="CM035416">
    <property type="protein sequence ID" value="KAH7424878.1"/>
    <property type="molecule type" value="Genomic_DNA"/>
</dbReference>
<dbReference type="InterPro" id="IPR004839">
    <property type="entry name" value="Aminotransferase_I/II_large"/>
</dbReference>
<dbReference type="GO" id="GO:0009862">
    <property type="term" value="P:systemic acquired resistance, salicylic acid mediated signaling pathway"/>
    <property type="evidence" value="ECO:0007669"/>
    <property type="project" value="UniProtKB-ARBA"/>
</dbReference>
<keyword evidence="2" id="KW-0032">Aminotransferase</keyword>
<dbReference type="NCBIfam" id="TIGR03542">
    <property type="entry name" value="DAPAT_plant"/>
    <property type="match status" value="1"/>
</dbReference>
<dbReference type="InterPro" id="IPR019942">
    <property type="entry name" value="DapL/ALD1"/>
</dbReference>
<reference evidence="7" key="1">
    <citation type="submission" date="2021-08" db="EMBL/GenBank/DDBJ databases">
        <title>WGS assembly of Ceratopteris richardii.</title>
        <authorList>
            <person name="Marchant D.B."/>
            <person name="Chen G."/>
            <person name="Jenkins J."/>
            <person name="Shu S."/>
            <person name="Leebens-Mack J."/>
            <person name="Grimwood J."/>
            <person name="Schmutz J."/>
            <person name="Soltis P."/>
            <person name="Soltis D."/>
            <person name="Chen Z.-H."/>
        </authorList>
    </citation>
    <scope>NUCLEOTIDE SEQUENCE</scope>
    <source>
        <strain evidence="7">Whitten #5841</strain>
        <tissue evidence="7">Leaf</tissue>
    </source>
</reference>
<evidence type="ECO:0000256" key="3">
    <source>
        <dbReference type="ARBA" id="ARBA00022679"/>
    </source>
</evidence>
<evidence type="ECO:0000313" key="7">
    <source>
        <dbReference type="EMBL" id="KAH7424878.1"/>
    </source>
</evidence>
<dbReference type="FunFam" id="3.40.640.10:FF:000099">
    <property type="entry name" value="LL-diaminopimelate aminotransferase, chloroplastic"/>
    <property type="match status" value="1"/>
</dbReference>
<feature type="domain" description="Aminotransferase class I/classII large" evidence="6">
    <location>
        <begin position="42"/>
        <end position="396"/>
    </location>
</feature>
<dbReference type="Gene3D" id="3.90.1150.10">
    <property type="entry name" value="Aspartate Aminotransferase, domain 1"/>
    <property type="match status" value="1"/>
</dbReference>
<dbReference type="OMA" id="DHGQGGY"/>
<evidence type="ECO:0000256" key="1">
    <source>
        <dbReference type="ARBA" id="ARBA00001933"/>
    </source>
</evidence>
<dbReference type="SUPFAM" id="SSF53383">
    <property type="entry name" value="PLP-dependent transferases"/>
    <property type="match status" value="1"/>
</dbReference>
<dbReference type="InterPro" id="IPR015421">
    <property type="entry name" value="PyrdxlP-dep_Trfase_major"/>
</dbReference>
<dbReference type="GO" id="GO:0008483">
    <property type="term" value="F:transaminase activity"/>
    <property type="evidence" value="ECO:0007669"/>
    <property type="project" value="UniProtKB-KW"/>
</dbReference>
<accession>A0A8T2TR28</accession>
<dbReference type="Gene3D" id="3.40.640.10">
    <property type="entry name" value="Type I PLP-dependent aspartate aminotransferase-like (Major domain)"/>
    <property type="match status" value="1"/>
</dbReference>
<dbReference type="Pfam" id="PF00155">
    <property type="entry name" value="Aminotran_1_2"/>
    <property type="match status" value="1"/>
</dbReference>
<name>A0A8T2TR28_CERRI</name>
<evidence type="ECO:0000313" key="8">
    <source>
        <dbReference type="Proteomes" id="UP000825935"/>
    </source>
</evidence>
<dbReference type="InterPro" id="IPR015424">
    <property type="entry name" value="PyrdxlP-dep_Trfase"/>
</dbReference>